<dbReference type="Pfam" id="PF14060">
    <property type="entry name" value="DUF4252"/>
    <property type="match status" value="1"/>
</dbReference>
<keyword evidence="1" id="KW-0732">Signal</keyword>
<evidence type="ECO:0008006" key="4">
    <source>
        <dbReference type="Google" id="ProtNLM"/>
    </source>
</evidence>
<proteinExistence type="predicted"/>
<evidence type="ECO:0000256" key="1">
    <source>
        <dbReference type="SAM" id="SignalP"/>
    </source>
</evidence>
<organism evidence="2 3">
    <name type="scientific">Chitinophaga niabensis</name>
    <dbReference type="NCBI Taxonomy" id="536979"/>
    <lineage>
        <taxon>Bacteria</taxon>
        <taxon>Pseudomonadati</taxon>
        <taxon>Bacteroidota</taxon>
        <taxon>Chitinophagia</taxon>
        <taxon>Chitinophagales</taxon>
        <taxon>Chitinophagaceae</taxon>
        <taxon>Chitinophaga</taxon>
    </lineage>
</organism>
<keyword evidence="3" id="KW-1185">Reference proteome</keyword>
<dbReference type="RefSeq" id="WP_074238573.1">
    <property type="nucleotide sequence ID" value="NZ_FSRA01000001.1"/>
</dbReference>
<protein>
    <recommendedName>
        <fullName evidence="4">DUF4252 domain-containing protein</fullName>
    </recommendedName>
</protein>
<sequence length="174" mass="19432">MKRISFLIFISLCSTQLALAQSTVEKFFLKYQNDPSFTVINVTPKMFSMFSTVSSNDPDFKKVSTVVSKLKGLRILVKEDTKDGAKLFKEAAAFLTSEFEELMTIRNKEADVKFMVKENAKGNIAELIMLVGSPDEFVALSIFGDINLSELSEIAGDIKIDGFDNLRSLPKKKP</sequence>
<dbReference type="EMBL" id="FSRA01000001">
    <property type="protein sequence ID" value="SIN80034.1"/>
    <property type="molecule type" value="Genomic_DNA"/>
</dbReference>
<dbReference type="AlphaFoldDB" id="A0A1N6EAI6"/>
<feature type="signal peptide" evidence="1">
    <location>
        <begin position="1"/>
        <end position="20"/>
    </location>
</feature>
<dbReference type="OrthoDB" id="1118838at2"/>
<name>A0A1N6EAI6_9BACT</name>
<dbReference type="STRING" id="536979.SAMN04488055_1430"/>
<dbReference type="InterPro" id="IPR025348">
    <property type="entry name" value="DUF4252"/>
</dbReference>
<evidence type="ECO:0000313" key="3">
    <source>
        <dbReference type="Proteomes" id="UP000185003"/>
    </source>
</evidence>
<accession>A0A1N6EAI6</accession>
<feature type="chain" id="PRO_5012975193" description="DUF4252 domain-containing protein" evidence="1">
    <location>
        <begin position="21"/>
        <end position="174"/>
    </location>
</feature>
<reference evidence="2 3" key="1">
    <citation type="submission" date="2016-11" db="EMBL/GenBank/DDBJ databases">
        <authorList>
            <person name="Jaros S."/>
            <person name="Januszkiewicz K."/>
            <person name="Wedrychowicz H."/>
        </authorList>
    </citation>
    <scope>NUCLEOTIDE SEQUENCE [LARGE SCALE GENOMIC DNA]</scope>
    <source>
        <strain evidence="2 3">DSM 24787</strain>
    </source>
</reference>
<evidence type="ECO:0000313" key="2">
    <source>
        <dbReference type="EMBL" id="SIN80034.1"/>
    </source>
</evidence>
<dbReference type="Proteomes" id="UP000185003">
    <property type="component" value="Unassembled WGS sequence"/>
</dbReference>
<gene>
    <name evidence="2" type="ORF">SAMN04488055_1430</name>
</gene>